<comment type="cofactor">
    <cofactor evidence="8">
        <name>Mg(2+)</name>
        <dbReference type="ChEBI" id="CHEBI:18420"/>
    </cofactor>
</comment>
<evidence type="ECO:0000256" key="9">
    <source>
        <dbReference type="SAM" id="MobiDB-lite"/>
    </source>
</evidence>
<evidence type="ECO:0000259" key="10">
    <source>
        <dbReference type="PROSITE" id="PS51918"/>
    </source>
</evidence>
<comment type="similarity">
    <text evidence="8">Belongs to the radical SAM superfamily. 7-carboxy-7-deazaguanine synthase family.</text>
</comment>
<dbReference type="AlphaFoldDB" id="A0A518HVD2"/>
<dbReference type="InterPro" id="IPR013785">
    <property type="entry name" value="Aldolase_TIM"/>
</dbReference>
<dbReference type="KEGG" id="snep:Enr13x_46810"/>
<dbReference type="EC" id="4.3.99.3" evidence="8"/>
<dbReference type="GO" id="GO:1904047">
    <property type="term" value="F:S-adenosyl-L-methionine binding"/>
    <property type="evidence" value="ECO:0007669"/>
    <property type="project" value="UniProtKB-UniRule"/>
</dbReference>
<comment type="subunit">
    <text evidence="8">Homodimer.</text>
</comment>
<evidence type="ECO:0000256" key="8">
    <source>
        <dbReference type="HAMAP-Rule" id="MF_00917"/>
    </source>
</evidence>
<keyword evidence="6 8" id="KW-0411">Iron-sulfur</keyword>
<dbReference type="PANTHER" id="PTHR42836:SF1">
    <property type="entry name" value="7-CARBOXY-7-DEAZAGUANINE SYNTHASE"/>
    <property type="match status" value="1"/>
</dbReference>
<gene>
    <name evidence="8 11" type="primary">queE</name>
    <name evidence="11" type="ORF">Enr13x_46810</name>
</gene>
<keyword evidence="12" id="KW-1185">Reference proteome</keyword>
<keyword evidence="2 8" id="KW-0949">S-adenosyl-L-methionine</keyword>
<feature type="binding site" evidence="8">
    <location>
        <begin position="31"/>
        <end position="33"/>
    </location>
    <ligand>
        <name>substrate</name>
    </ligand>
</feature>
<dbReference type="CDD" id="cd01335">
    <property type="entry name" value="Radical_SAM"/>
    <property type="match status" value="1"/>
</dbReference>
<dbReference type="InterPro" id="IPR024924">
    <property type="entry name" value="7-CO-7-deazaguanine_synth-like"/>
</dbReference>
<evidence type="ECO:0000256" key="5">
    <source>
        <dbReference type="ARBA" id="ARBA00023004"/>
    </source>
</evidence>
<dbReference type="InterPro" id="IPR007197">
    <property type="entry name" value="rSAM"/>
</dbReference>
<dbReference type="GO" id="GO:0051539">
    <property type="term" value="F:4 iron, 4 sulfur cluster binding"/>
    <property type="evidence" value="ECO:0007669"/>
    <property type="project" value="UniProtKB-UniRule"/>
</dbReference>
<feature type="binding site" evidence="8">
    <location>
        <position position="50"/>
    </location>
    <ligand>
        <name>[4Fe-4S] cluster</name>
        <dbReference type="ChEBI" id="CHEBI:49883"/>
        <note>4Fe-4S-S-AdoMet</note>
    </ligand>
</feature>
<dbReference type="PANTHER" id="PTHR42836">
    <property type="entry name" value="7-CARBOXY-7-DEAZAGUANINE SYNTHASE"/>
    <property type="match status" value="1"/>
</dbReference>
<evidence type="ECO:0000256" key="1">
    <source>
        <dbReference type="ARBA" id="ARBA00022485"/>
    </source>
</evidence>
<dbReference type="SUPFAM" id="SSF102114">
    <property type="entry name" value="Radical SAM enzymes"/>
    <property type="match status" value="1"/>
</dbReference>
<proteinExistence type="inferred from homology"/>
<feature type="binding site" evidence="8">
    <location>
        <position position="59"/>
    </location>
    <ligand>
        <name>Mg(2+)</name>
        <dbReference type="ChEBI" id="CHEBI:18420"/>
    </ligand>
</feature>
<keyword evidence="8" id="KW-0671">Queuosine biosynthesis</keyword>
<keyword evidence="4 8" id="KW-0460">Magnesium</keyword>
<dbReference type="HAMAP" id="MF_00917">
    <property type="entry name" value="QueE"/>
    <property type="match status" value="1"/>
</dbReference>
<dbReference type="InterPro" id="IPR058240">
    <property type="entry name" value="rSAM_sf"/>
</dbReference>
<comment type="function">
    <text evidence="8">Catalyzes the complex heterocyclic radical-mediated conversion of 6-carboxy-5,6,7,8-tetrahydropterin (CPH4) to 7-carboxy-7-deazaguanine (CDG), a step common to the biosynthetic pathways of all 7-deazapurine-containing compounds.</text>
</comment>
<feature type="binding site" evidence="8">
    <location>
        <begin position="56"/>
        <end position="58"/>
    </location>
    <ligand>
        <name>S-adenosyl-L-methionine</name>
        <dbReference type="ChEBI" id="CHEBI:59789"/>
    </ligand>
</feature>
<dbReference type="EMBL" id="CP037423">
    <property type="protein sequence ID" value="QDV44810.1"/>
    <property type="molecule type" value="Genomic_DNA"/>
</dbReference>
<evidence type="ECO:0000256" key="3">
    <source>
        <dbReference type="ARBA" id="ARBA00022723"/>
    </source>
</evidence>
<evidence type="ECO:0000256" key="4">
    <source>
        <dbReference type="ARBA" id="ARBA00022842"/>
    </source>
</evidence>
<comment type="pathway">
    <text evidence="8">Purine metabolism; 7-cyano-7-deazaguanine biosynthesis.</text>
</comment>
<name>A0A518HVD2_9BACT</name>
<evidence type="ECO:0000313" key="11">
    <source>
        <dbReference type="EMBL" id="QDV44810.1"/>
    </source>
</evidence>
<evidence type="ECO:0000256" key="7">
    <source>
        <dbReference type="ARBA" id="ARBA00023239"/>
    </source>
</evidence>
<evidence type="ECO:0000256" key="6">
    <source>
        <dbReference type="ARBA" id="ARBA00023014"/>
    </source>
</evidence>
<keyword evidence="7 8" id="KW-0456">Lyase</keyword>
<evidence type="ECO:0000256" key="2">
    <source>
        <dbReference type="ARBA" id="ARBA00022691"/>
    </source>
</evidence>
<feature type="binding site" evidence="8">
    <location>
        <position position="54"/>
    </location>
    <ligand>
        <name>[4Fe-4S] cluster</name>
        <dbReference type="ChEBI" id="CHEBI:49883"/>
        <note>4Fe-4S-S-AdoMet</note>
    </ligand>
</feature>
<dbReference type="GO" id="GO:0016840">
    <property type="term" value="F:carbon-nitrogen lyase activity"/>
    <property type="evidence" value="ECO:0007669"/>
    <property type="project" value="UniProtKB-UniRule"/>
</dbReference>
<comment type="cofactor">
    <cofactor evidence="8">
        <name>[4Fe-4S] cluster</name>
        <dbReference type="ChEBI" id="CHEBI:49883"/>
    </cofactor>
    <text evidence="8">Binds 1 [4Fe-4S] cluster. The cluster is coordinated with 3 cysteines and an exchangeable S-adenosyl-L-methionine.</text>
</comment>
<organism evidence="11 12">
    <name type="scientific">Stieleria neptunia</name>
    <dbReference type="NCBI Taxonomy" id="2527979"/>
    <lineage>
        <taxon>Bacteria</taxon>
        <taxon>Pseudomonadati</taxon>
        <taxon>Planctomycetota</taxon>
        <taxon>Planctomycetia</taxon>
        <taxon>Pirellulales</taxon>
        <taxon>Pirellulaceae</taxon>
        <taxon>Stieleria</taxon>
    </lineage>
</organism>
<dbReference type="GO" id="GO:0000287">
    <property type="term" value="F:magnesium ion binding"/>
    <property type="evidence" value="ECO:0007669"/>
    <property type="project" value="UniProtKB-UniRule"/>
</dbReference>
<dbReference type="Gene3D" id="3.20.20.70">
    <property type="entry name" value="Aldolase class I"/>
    <property type="match status" value="1"/>
</dbReference>
<feature type="region of interest" description="Disordered" evidence="9">
    <location>
        <begin position="1"/>
        <end position="20"/>
    </location>
</feature>
<protein>
    <recommendedName>
        <fullName evidence="8">7-carboxy-7-deazaguanine synthase</fullName>
        <shortName evidence="8">CDG synthase</shortName>
        <ecNumber evidence="8">4.3.99.3</ecNumber>
    </recommendedName>
    <alternativeName>
        <fullName evidence="8">Queuosine biosynthesis protein QueE</fullName>
    </alternativeName>
</protein>
<comment type="caution">
    <text evidence="8">Lacks conserved residue(s) required for the propagation of feature annotation.</text>
</comment>
<feature type="binding site" evidence="8">
    <location>
        <position position="57"/>
    </location>
    <ligand>
        <name>[4Fe-4S] cluster</name>
        <dbReference type="ChEBI" id="CHEBI:49883"/>
        <note>4Fe-4S-S-AdoMet</note>
    </ligand>
</feature>
<feature type="binding site" evidence="8">
    <location>
        <position position="91"/>
    </location>
    <ligand>
        <name>substrate</name>
    </ligand>
</feature>
<evidence type="ECO:0000313" key="12">
    <source>
        <dbReference type="Proteomes" id="UP000319004"/>
    </source>
</evidence>
<dbReference type="RefSeq" id="WP_231743705.1">
    <property type="nucleotide sequence ID" value="NZ_CP037423.1"/>
</dbReference>
<accession>A0A518HVD2</accession>
<keyword evidence="3 8" id="KW-0479">Metal-binding</keyword>
<feature type="binding site" evidence="8">
    <location>
        <begin position="135"/>
        <end position="137"/>
    </location>
    <ligand>
        <name>S-adenosyl-L-methionine</name>
        <dbReference type="ChEBI" id="CHEBI:59789"/>
    </ligand>
</feature>
<dbReference type="Proteomes" id="UP000319004">
    <property type="component" value="Chromosome"/>
</dbReference>
<dbReference type="GO" id="GO:0008616">
    <property type="term" value="P:tRNA queuosine(34) biosynthetic process"/>
    <property type="evidence" value="ECO:0007669"/>
    <property type="project" value="UniProtKB-UniRule"/>
</dbReference>
<keyword evidence="5 8" id="KW-0408">Iron</keyword>
<keyword evidence="1 8" id="KW-0004">4Fe-4S</keyword>
<reference evidence="11 12" key="1">
    <citation type="submission" date="2019-03" db="EMBL/GenBank/DDBJ databases">
        <title>Deep-cultivation of Planctomycetes and their phenomic and genomic characterization uncovers novel biology.</title>
        <authorList>
            <person name="Wiegand S."/>
            <person name="Jogler M."/>
            <person name="Boedeker C."/>
            <person name="Pinto D."/>
            <person name="Vollmers J."/>
            <person name="Rivas-Marin E."/>
            <person name="Kohn T."/>
            <person name="Peeters S.H."/>
            <person name="Heuer A."/>
            <person name="Rast P."/>
            <person name="Oberbeckmann S."/>
            <person name="Bunk B."/>
            <person name="Jeske O."/>
            <person name="Meyerdierks A."/>
            <person name="Storesund J.E."/>
            <person name="Kallscheuer N."/>
            <person name="Luecker S."/>
            <person name="Lage O.M."/>
            <person name="Pohl T."/>
            <person name="Merkel B.J."/>
            <person name="Hornburger P."/>
            <person name="Mueller R.-W."/>
            <person name="Bruemmer F."/>
            <person name="Labrenz M."/>
            <person name="Spormann A.M."/>
            <person name="Op den Camp H."/>
            <person name="Overmann J."/>
            <person name="Amann R."/>
            <person name="Jetten M.S.M."/>
            <person name="Mascher T."/>
            <person name="Medema M.H."/>
            <person name="Devos D.P."/>
            <person name="Kaster A.-K."/>
            <person name="Ovreas L."/>
            <person name="Rohde M."/>
            <person name="Galperin M.Y."/>
            <person name="Jogler C."/>
        </authorList>
    </citation>
    <scope>NUCLEOTIDE SEQUENCE [LARGE SCALE GENOMIC DNA]</scope>
    <source>
        <strain evidence="11 12">Enr13</strain>
    </source>
</reference>
<comment type="cofactor">
    <cofactor evidence="8">
        <name>S-adenosyl-L-methionine</name>
        <dbReference type="ChEBI" id="CHEBI:59789"/>
    </cofactor>
    <text evidence="8">Binds 1 S-adenosyl-L-methionine per subunit.</text>
</comment>
<dbReference type="Pfam" id="PF04055">
    <property type="entry name" value="Radical_SAM"/>
    <property type="match status" value="1"/>
</dbReference>
<feature type="binding site" evidence="8">
    <location>
        <position position="46"/>
    </location>
    <ligand>
        <name>substrate</name>
    </ligand>
</feature>
<comment type="catalytic activity">
    <reaction evidence="8">
        <text>6-carboxy-5,6,7,8-tetrahydropterin + H(+) = 7-carboxy-7-carbaguanine + NH4(+)</text>
        <dbReference type="Rhea" id="RHEA:27974"/>
        <dbReference type="ChEBI" id="CHEBI:15378"/>
        <dbReference type="ChEBI" id="CHEBI:28938"/>
        <dbReference type="ChEBI" id="CHEBI:61032"/>
        <dbReference type="ChEBI" id="CHEBI:61036"/>
        <dbReference type="EC" id="4.3.99.3"/>
    </reaction>
</comment>
<feature type="domain" description="Radical SAM core" evidence="10">
    <location>
        <begin position="37"/>
        <end position="246"/>
    </location>
</feature>
<dbReference type="PROSITE" id="PS51918">
    <property type="entry name" value="RADICAL_SAM"/>
    <property type="match status" value="1"/>
</dbReference>
<dbReference type="SFLD" id="SFLDS00029">
    <property type="entry name" value="Radical_SAM"/>
    <property type="match status" value="1"/>
</dbReference>
<feature type="binding site" evidence="8">
    <location>
        <position position="93"/>
    </location>
    <ligand>
        <name>S-adenosyl-L-methionine</name>
        <dbReference type="ChEBI" id="CHEBI:59789"/>
    </ligand>
</feature>
<dbReference type="UniPathway" id="UPA00391"/>
<sequence length="249" mass="27480">MGKSQFSHAPAESTRGPGHAQLLVSETFTSRQGEGRLTGTDSFFIRTSGCNLRCWFCDTPYASWDPSGDRQTIQSLVEAARQSGVAHVVLTGGEPLLPAAVTELSDALMQAGFHLTIETAGTIDKPIPCDLLSLSPKLADSTPDPQQHPRWSRLHEQRRMPLDTMRNLIDAAIGFQLKFVVGDAAQFGEVQDVSRALDVDNEDVFIMPQGVTNAEMDAAQRWLRPLAESAGYQYCDRMQIRWFGNRRGT</sequence>